<dbReference type="EMBL" id="JNUP01000024">
    <property type="protein sequence ID" value="KGE73486.1"/>
    <property type="molecule type" value="Genomic_DNA"/>
</dbReference>
<comment type="caution">
    <text evidence="2">The sequence shown here is derived from an EMBL/GenBank/DDBJ whole genome shotgun (WGS) entry which is preliminary data.</text>
</comment>
<proteinExistence type="predicted"/>
<reference evidence="2 3" key="1">
    <citation type="submission" date="2014-05" db="EMBL/GenBank/DDBJ databases">
        <title>De novo Genome Sequence of Spirocheata sp.</title>
        <authorList>
            <person name="Shivani Y."/>
            <person name="Subhash Y."/>
            <person name="Tushar L."/>
            <person name="Sasikala C."/>
            <person name="Ramana C.V."/>
        </authorList>
    </citation>
    <scope>NUCLEOTIDE SEQUENCE [LARGE SCALE GENOMIC DNA]</scope>
    <source>
        <strain evidence="2 3">JC230</strain>
    </source>
</reference>
<keyword evidence="1" id="KW-0472">Membrane</keyword>
<dbReference type="Proteomes" id="UP000029692">
    <property type="component" value="Unassembled WGS sequence"/>
</dbReference>
<dbReference type="OrthoDB" id="9771451at2"/>
<evidence type="ECO:0000256" key="1">
    <source>
        <dbReference type="SAM" id="Phobius"/>
    </source>
</evidence>
<keyword evidence="3" id="KW-1185">Reference proteome</keyword>
<sequence length="146" mass="16672">MRDEEMVLKIQALVDNELPEDQIPGVINTIQADYEYRQEYAELLQLKRRMADVQFPALPQDWYAPFVRSPGKRVFLTLGSIFGGIGVAVFLVFQVALGLDLITGIPQWGRTLWIVSVLLGVVHFLIHAFRQKRAEDAGKSYKEIIR</sequence>
<dbReference type="RefSeq" id="WP_037545847.1">
    <property type="nucleotide sequence ID" value="NZ_JNUP01000024.1"/>
</dbReference>
<name>A0A098R132_9SPIO</name>
<gene>
    <name evidence="2" type="ORF">DC28_03285</name>
</gene>
<keyword evidence="1" id="KW-1133">Transmembrane helix</keyword>
<keyword evidence="1" id="KW-0812">Transmembrane</keyword>
<feature type="transmembrane region" description="Helical" evidence="1">
    <location>
        <begin position="111"/>
        <end position="129"/>
    </location>
</feature>
<accession>A0A098R132</accession>
<dbReference type="STRING" id="1480694.DC28_03285"/>
<evidence type="ECO:0000313" key="2">
    <source>
        <dbReference type="EMBL" id="KGE73486.1"/>
    </source>
</evidence>
<feature type="transmembrane region" description="Helical" evidence="1">
    <location>
        <begin position="74"/>
        <end position="99"/>
    </location>
</feature>
<evidence type="ECO:0000313" key="3">
    <source>
        <dbReference type="Proteomes" id="UP000029692"/>
    </source>
</evidence>
<dbReference type="AlphaFoldDB" id="A0A098R132"/>
<protein>
    <submittedName>
        <fullName evidence="2">Uncharacterized protein</fullName>
    </submittedName>
</protein>
<organism evidence="2 3">
    <name type="scientific">Spirochaeta lutea</name>
    <dbReference type="NCBI Taxonomy" id="1480694"/>
    <lineage>
        <taxon>Bacteria</taxon>
        <taxon>Pseudomonadati</taxon>
        <taxon>Spirochaetota</taxon>
        <taxon>Spirochaetia</taxon>
        <taxon>Spirochaetales</taxon>
        <taxon>Spirochaetaceae</taxon>
        <taxon>Spirochaeta</taxon>
    </lineage>
</organism>